<comment type="caution">
    <text evidence="2">The sequence shown here is derived from an EMBL/GenBank/DDBJ whole genome shotgun (WGS) entry which is preliminary data.</text>
</comment>
<dbReference type="AlphaFoldDB" id="A0A0R0A0T3"/>
<dbReference type="EMBL" id="LLXU01000114">
    <property type="protein sequence ID" value="KRG38765.1"/>
    <property type="molecule type" value="Genomic_DNA"/>
</dbReference>
<keyword evidence="1" id="KW-0732">Signal</keyword>
<feature type="signal peptide" evidence="1">
    <location>
        <begin position="1"/>
        <end position="30"/>
    </location>
</feature>
<keyword evidence="3" id="KW-1185">Reference proteome</keyword>
<feature type="chain" id="PRO_5006390101" evidence="1">
    <location>
        <begin position="31"/>
        <end position="149"/>
    </location>
</feature>
<name>A0A0R0A0T3_9GAMM</name>
<evidence type="ECO:0000313" key="3">
    <source>
        <dbReference type="Proteomes" id="UP000051802"/>
    </source>
</evidence>
<dbReference type="Proteomes" id="UP000051802">
    <property type="component" value="Unassembled WGS sequence"/>
</dbReference>
<evidence type="ECO:0000256" key="1">
    <source>
        <dbReference type="SAM" id="SignalP"/>
    </source>
</evidence>
<accession>A0A0R0A0T3</accession>
<sequence length="149" mass="15294">MDASKQHAPLRALVLAAALAVAAHAGHVHAGETPAESTAGPVVQTLYVEIPSGNALTNAMMAKAIGSSTSVKQLIQVMALGETADLQVEVFSASDKLALKAAEAALKSFEGKRLEHLTLGVAVDADKLETLRPLAEPLGVKLVAGKAPR</sequence>
<reference evidence="2 3" key="1">
    <citation type="submission" date="2015-10" db="EMBL/GenBank/DDBJ databases">
        <title>Genome sequencing and analysis of members of genus Stenotrophomonas.</title>
        <authorList>
            <person name="Patil P.P."/>
            <person name="Midha S."/>
            <person name="Patil P.B."/>
        </authorList>
    </citation>
    <scope>NUCLEOTIDE SEQUENCE [LARGE SCALE GENOMIC DNA]</scope>
    <source>
        <strain evidence="2 3">JCM 16536</strain>
    </source>
</reference>
<protein>
    <submittedName>
        <fullName evidence="2">Uncharacterized protein</fullName>
    </submittedName>
</protein>
<gene>
    <name evidence="2" type="ORF">ARC20_14520</name>
</gene>
<dbReference type="RefSeq" id="WP_057648436.1">
    <property type="nucleotide sequence ID" value="NZ_LLXU01000114.1"/>
</dbReference>
<organism evidence="2 3">
    <name type="scientific">Stenotrophomonas panacihumi</name>
    <dbReference type="NCBI Taxonomy" id="676599"/>
    <lineage>
        <taxon>Bacteria</taxon>
        <taxon>Pseudomonadati</taxon>
        <taxon>Pseudomonadota</taxon>
        <taxon>Gammaproteobacteria</taxon>
        <taxon>Lysobacterales</taxon>
        <taxon>Lysobacteraceae</taxon>
        <taxon>Stenotrophomonas</taxon>
    </lineage>
</organism>
<evidence type="ECO:0000313" key="2">
    <source>
        <dbReference type="EMBL" id="KRG38765.1"/>
    </source>
</evidence>
<proteinExistence type="predicted"/>